<evidence type="ECO:0000313" key="4">
    <source>
        <dbReference type="Proteomes" id="UP000285301"/>
    </source>
</evidence>
<evidence type="ECO:0000256" key="2">
    <source>
        <dbReference type="PROSITE-ProRule" id="PRU00497"/>
    </source>
</evidence>
<name>A0A443QU56_9ACAR</name>
<comment type="caution">
    <text evidence="3">The sequence shown here is derived from an EMBL/GenBank/DDBJ whole genome shotgun (WGS) entry which is preliminary data.</text>
</comment>
<dbReference type="AlphaFoldDB" id="A0A443QU56"/>
<dbReference type="GO" id="GO:0008010">
    <property type="term" value="F:structural constituent of chitin-based larval cuticle"/>
    <property type="evidence" value="ECO:0007669"/>
    <property type="project" value="TreeGrafter"/>
</dbReference>
<dbReference type="Pfam" id="PF00379">
    <property type="entry name" value="Chitin_bind_4"/>
    <property type="match status" value="1"/>
</dbReference>
<organism evidence="3 4">
    <name type="scientific">Dinothrombium tinctorium</name>
    <dbReference type="NCBI Taxonomy" id="1965070"/>
    <lineage>
        <taxon>Eukaryota</taxon>
        <taxon>Metazoa</taxon>
        <taxon>Ecdysozoa</taxon>
        <taxon>Arthropoda</taxon>
        <taxon>Chelicerata</taxon>
        <taxon>Arachnida</taxon>
        <taxon>Acari</taxon>
        <taxon>Acariformes</taxon>
        <taxon>Trombidiformes</taxon>
        <taxon>Prostigmata</taxon>
        <taxon>Anystina</taxon>
        <taxon>Parasitengona</taxon>
        <taxon>Trombidioidea</taxon>
        <taxon>Trombidiidae</taxon>
        <taxon>Dinothrombium</taxon>
    </lineage>
</organism>
<proteinExistence type="predicted"/>
<dbReference type="GO" id="GO:0062129">
    <property type="term" value="C:chitin-based extracellular matrix"/>
    <property type="evidence" value="ECO:0007669"/>
    <property type="project" value="TreeGrafter"/>
</dbReference>
<dbReference type="InterPro" id="IPR031311">
    <property type="entry name" value="CHIT_BIND_RR_consensus"/>
</dbReference>
<dbReference type="STRING" id="1965070.A0A443QU56"/>
<accession>A0A443QU56</accession>
<dbReference type="PANTHER" id="PTHR10380:SF173">
    <property type="entry name" value="CUTICULAR PROTEIN 47EF, ISOFORM C-RELATED"/>
    <property type="match status" value="1"/>
</dbReference>
<protein>
    <submittedName>
        <fullName evidence="3">Cuticle protein 14-like isoform b</fullName>
    </submittedName>
</protein>
<dbReference type="Proteomes" id="UP000285301">
    <property type="component" value="Unassembled WGS sequence"/>
</dbReference>
<gene>
    <name evidence="3" type="ORF">B4U79_12036</name>
</gene>
<dbReference type="EMBL" id="NCKU01004034">
    <property type="protein sequence ID" value="RWS06538.1"/>
    <property type="molecule type" value="Genomic_DNA"/>
</dbReference>
<evidence type="ECO:0000256" key="1">
    <source>
        <dbReference type="ARBA" id="ARBA00022460"/>
    </source>
</evidence>
<dbReference type="InterPro" id="IPR000618">
    <property type="entry name" value="Insect_cuticle"/>
</dbReference>
<dbReference type="InterPro" id="IPR050468">
    <property type="entry name" value="Cuticle_Struct_Prot"/>
</dbReference>
<dbReference type="PROSITE" id="PS00233">
    <property type="entry name" value="CHIT_BIND_RR_1"/>
    <property type="match status" value="1"/>
</dbReference>
<dbReference type="PANTHER" id="PTHR10380">
    <property type="entry name" value="CUTICLE PROTEIN"/>
    <property type="match status" value="1"/>
</dbReference>
<keyword evidence="1 2" id="KW-0193">Cuticle</keyword>
<dbReference type="PROSITE" id="PS51155">
    <property type="entry name" value="CHIT_BIND_RR_2"/>
    <property type="match status" value="1"/>
</dbReference>
<evidence type="ECO:0000313" key="3">
    <source>
        <dbReference type="EMBL" id="RWS06538.1"/>
    </source>
</evidence>
<sequence>CAILFALIAAVSAGGLAPSYINTGSSSQFRSQDNAGNYNFGYDEEHATGGSFRREKGDAHGNKVGSYGLRDIDGRLRVVNYVADHFGFRADIQTNEPGVEPKDPAATSINKAPAKILAAPALAAPIHAAPAFAEPIHAAPALAAPIHAAPALAAPIHAEPAYAAPVHAAPALAAPIHDEPIFAAPLKAAPIASTLISVPSSIATYAKTFSSPVSFAAGPPVLAKPGIAPAYGGYGGYGSDFEPVYAPHGYGYGPYIRK</sequence>
<dbReference type="OrthoDB" id="8021718at2759"/>
<feature type="non-terminal residue" evidence="3">
    <location>
        <position position="1"/>
    </location>
</feature>
<keyword evidence="4" id="KW-1185">Reference proteome</keyword>
<reference evidence="3 4" key="1">
    <citation type="journal article" date="2018" name="Gigascience">
        <title>Genomes of trombidid mites reveal novel predicted allergens and laterally-transferred genes associated with secondary metabolism.</title>
        <authorList>
            <person name="Dong X."/>
            <person name="Chaisiri K."/>
            <person name="Xia D."/>
            <person name="Armstrong S.D."/>
            <person name="Fang Y."/>
            <person name="Donnelly M.J."/>
            <person name="Kadowaki T."/>
            <person name="McGarry J.W."/>
            <person name="Darby A.C."/>
            <person name="Makepeace B.L."/>
        </authorList>
    </citation>
    <scope>NUCLEOTIDE SEQUENCE [LARGE SCALE GENOMIC DNA]</scope>
    <source>
        <strain evidence="3">UoL-WK</strain>
    </source>
</reference>